<feature type="transmembrane region" description="Helical" evidence="1">
    <location>
        <begin position="7"/>
        <end position="23"/>
    </location>
</feature>
<reference evidence="2 3" key="1">
    <citation type="submission" date="2019-01" db="EMBL/GenBank/DDBJ databases">
        <title>Draft genome sequences of the type strains of six Macrococcus species.</title>
        <authorList>
            <person name="Mazhar S."/>
            <person name="Altermann E."/>
            <person name="Hill C."/>
            <person name="Mcauliffe O."/>
        </authorList>
    </citation>
    <scope>NUCLEOTIDE SEQUENCE [LARGE SCALE GENOMIC DNA]</scope>
    <source>
        <strain evidence="2 3">ATCC 51825</strain>
    </source>
</reference>
<comment type="caution">
    <text evidence="2">The sequence shown here is derived from an EMBL/GenBank/DDBJ whole genome shotgun (WGS) entry which is preliminary data.</text>
</comment>
<protein>
    <submittedName>
        <fullName evidence="2">Uncharacterized protein</fullName>
    </submittedName>
</protein>
<evidence type="ECO:0000256" key="1">
    <source>
        <dbReference type="SAM" id="Phobius"/>
    </source>
</evidence>
<sequence length="136" mass="15989">MINQKEWKNILLVIIYFVIGEWVGYQVAIWVLCAVLTLAVLMGLYKIIKRLKSKLRDFPVEGQFLFSREKDIYLLYGHQVLLLMGIYILIIGILIFQWPLNWMIADSGVILLIISYIIEWSTKDRGDIFSEMDEED</sequence>
<dbReference type="Proteomes" id="UP000294843">
    <property type="component" value="Unassembled WGS sequence"/>
</dbReference>
<organism evidence="2 3">
    <name type="scientific">Macrococcus bovicus</name>
    <dbReference type="NCBI Taxonomy" id="69968"/>
    <lineage>
        <taxon>Bacteria</taxon>
        <taxon>Bacillati</taxon>
        <taxon>Bacillota</taxon>
        <taxon>Bacilli</taxon>
        <taxon>Bacillales</taxon>
        <taxon>Staphylococcaceae</taxon>
        <taxon>Macrococcus</taxon>
    </lineage>
</organism>
<dbReference type="EMBL" id="SCWF01000013">
    <property type="protein sequence ID" value="TDM12967.1"/>
    <property type="molecule type" value="Genomic_DNA"/>
</dbReference>
<name>A0A4R6BXB6_9STAP</name>
<dbReference type="AlphaFoldDB" id="A0A4R6BXB6"/>
<dbReference type="OrthoDB" id="2418380at2"/>
<gene>
    <name evidence="2" type="ORF">ERX55_09765</name>
</gene>
<dbReference type="RefSeq" id="WP_133452395.1">
    <property type="nucleotide sequence ID" value="NZ_SCWF01000013.1"/>
</dbReference>
<feature type="transmembrane region" description="Helical" evidence="1">
    <location>
        <begin position="73"/>
        <end position="96"/>
    </location>
</feature>
<proteinExistence type="predicted"/>
<evidence type="ECO:0000313" key="3">
    <source>
        <dbReference type="Proteomes" id="UP000294843"/>
    </source>
</evidence>
<evidence type="ECO:0000313" key="2">
    <source>
        <dbReference type="EMBL" id="TDM12967.1"/>
    </source>
</evidence>
<feature type="transmembrane region" description="Helical" evidence="1">
    <location>
        <begin position="102"/>
        <end position="118"/>
    </location>
</feature>
<accession>A0A4R6BXB6</accession>
<feature type="transmembrane region" description="Helical" evidence="1">
    <location>
        <begin position="29"/>
        <end position="48"/>
    </location>
</feature>
<keyword evidence="1" id="KW-1133">Transmembrane helix</keyword>
<keyword evidence="1" id="KW-0472">Membrane</keyword>
<keyword evidence="1" id="KW-0812">Transmembrane</keyword>
<keyword evidence="3" id="KW-1185">Reference proteome</keyword>